<feature type="region of interest" description="Disordered" evidence="1">
    <location>
        <begin position="402"/>
        <end position="474"/>
    </location>
</feature>
<accession>A0A835B7A7</accession>
<dbReference type="OrthoDB" id="1918850at2759"/>
<organism evidence="2 3">
    <name type="scientific">Digitaria exilis</name>
    <dbReference type="NCBI Taxonomy" id="1010633"/>
    <lineage>
        <taxon>Eukaryota</taxon>
        <taxon>Viridiplantae</taxon>
        <taxon>Streptophyta</taxon>
        <taxon>Embryophyta</taxon>
        <taxon>Tracheophyta</taxon>
        <taxon>Spermatophyta</taxon>
        <taxon>Magnoliopsida</taxon>
        <taxon>Liliopsida</taxon>
        <taxon>Poales</taxon>
        <taxon>Poaceae</taxon>
        <taxon>PACMAD clade</taxon>
        <taxon>Panicoideae</taxon>
        <taxon>Panicodae</taxon>
        <taxon>Paniceae</taxon>
        <taxon>Anthephorinae</taxon>
        <taxon>Digitaria</taxon>
    </lineage>
</organism>
<evidence type="ECO:0000313" key="2">
    <source>
        <dbReference type="EMBL" id="KAF8683788.1"/>
    </source>
</evidence>
<dbReference type="Proteomes" id="UP000636709">
    <property type="component" value="Unassembled WGS sequence"/>
</dbReference>
<feature type="compositionally biased region" description="Pro residues" evidence="1">
    <location>
        <begin position="34"/>
        <end position="53"/>
    </location>
</feature>
<feature type="compositionally biased region" description="Low complexity" evidence="1">
    <location>
        <begin position="417"/>
        <end position="429"/>
    </location>
</feature>
<evidence type="ECO:0000313" key="3">
    <source>
        <dbReference type="Proteomes" id="UP000636709"/>
    </source>
</evidence>
<comment type="caution">
    <text evidence="2">The sequence shown here is derived from an EMBL/GenBank/DDBJ whole genome shotgun (WGS) entry which is preliminary data.</text>
</comment>
<reference evidence="2" key="1">
    <citation type="submission" date="2020-07" db="EMBL/GenBank/DDBJ databases">
        <title>Genome sequence and genetic diversity analysis of an under-domesticated orphan crop, white fonio (Digitaria exilis).</title>
        <authorList>
            <person name="Bennetzen J.L."/>
            <person name="Chen S."/>
            <person name="Ma X."/>
            <person name="Wang X."/>
            <person name="Yssel A.E.J."/>
            <person name="Chaluvadi S.R."/>
            <person name="Johnson M."/>
            <person name="Gangashetty P."/>
            <person name="Hamidou F."/>
            <person name="Sanogo M.D."/>
            <person name="Zwaenepoel A."/>
            <person name="Wallace J."/>
            <person name="Van De Peer Y."/>
            <person name="Van Deynze A."/>
        </authorList>
    </citation>
    <scope>NUCLEOTIDE SEQUENCE</scope>
    <source>
        <tissue evidence="2">Leaves</tissue>
    </source>
</reference>
<name>A0A835B7A7_9POAL</name>
<feature type="region of interest" description="Disordered" evidence="1">
    <location>
        <begin position="1"/>
        <end position="149"/>
    </location>
</feature>
<dbReference type="AlphaFoldDB" id="A0A835B7A7"/>
<dbReference type="PANTHER" id="PTHR34468:SF3">
    <property type="entry name" value="OS03G0288900 PROTEIN"/>
    <property type="match status" value="1"/>
</dbReference>
<dbReference type="PANTHER" id="PTHR34468">
    <property type="entry name" value="MICROTUBULE-ASSOCIATED FUTSCH-LIKE PROTEIN"/>
    <property type="match status" value="1"/>
</dbReference>
<gene>
    <name evidence="2" type="ORF">HU200_044722</name>
</gene>
<keyword evidence="3" id="KW-1185">Reference proteome</keyword>
<evidence type="ECO:0000256" key="1">
    <source>
        <dbReference type="SAM" id="MobiDB-lite"/>
    </source>
</evidence>
<dbReference type="EMBL" id="JACEFO010002102">
    <property type="protein sequence ID" value="KAF8683788.1"/>
    <property type="molecule type" value="Genomic_DNA"/>
</dbReference>
<feature type="compositionally biased region" description="Low complexity" evidence="1">
    <location>
        <begin position="57"/>
        <end position="67"/>
    </location>
</feature>
<protein>
    <submittedName>
        <fullName evidence="2">Uncharacterized protein</fullName>
    </submittedName>
</protein>
<proteinExistence type="predicted"/>
<sequence length="513" mass="55637">MDPHPTPYPGSVGCFFRPPRRAFGTTKSNNAPVEKPPPPLQKPPKVSPPPLPKKPSKMSPPAMQKPSKLPPTAVQKPSKQSPPAVRKPSKLSPPNPIKVTKPSRLAGKPLKKVAPGADVEAKIKKSQRVSFQEAEVGASAPRSGEKAKDYADDAVGHTPMVAIRVTEKPAKVLAAETPFFSAQNCSNCTLDQFESATYWLAQIRMAESVGKHWVAAAFFRLAFECQAQPIHRIRSELRSYVVRHESAGTFTPLFDELLTAHGMPVNQPKFDADGCDKVDTPLATNAVEKDLDTATLKVDECLEFDCGEDLIDVGAIIVDKHDEDANVMDQLSIQKKLDESFEFDDSEAVIVDQVDEANFDLLKNMCIEVPCSDDIVQSACRSSTEKSSPRVAIVVSDSSSRRLPLVNPSDKLSPNTGSSSSRRLSSGSSFDRKSPLSSKRLISSCPPCKKSATRDLSLKRMPSSSHSDGKHSVAAGAAYHKSEVYQEVALECPALLDQLESKEPADDAASNED</sequence>